<gene>
    <name evidence="4" type="ORF">ACFOUY_12645</name>
</gene>
<name>A0ABV8NL61_9SPHI</name>
<keyword evidence="5" id="KW-1185">Reference proteome</keyword>
<dbReference type="EMBL" id="JBHSBY010000120">
    <property type="protein sequence ID" value="MFC4197546.1"/>
    <property type="molecule type" value="Genomic_DNA"/>
</dbReference>
<reference evidence="5" key="1">
    <citation type="journal article" date="2019" name="Int. J. Syst. Evol. Microbiol.">
        <title>The Global Catalogue of Microorganisms (GCM) 10K type strain sequencing project: providing services to taxonomists for standard genome sequencing and annotation.</title>
        <authorList>
            <consortium name="The Broad Institute Genomics Platform"/>
            <consortium name="The Broad Institute Genome Sequencing Center for Infectious Disease"/>
            <person name="Wu L."/>
            <person name="Ma J."/>
        </authorList>
    </citation>
    <scope>NUCLEOTIDE SEQUENCE [LARGE SCALE GENOMIC DNA]</scope>
    <source>
        <strain evidence="5">CCM 8689</strain>
    </source>
</reference>
<evidence type="ECO:0000256" key="2">
    <source>
        <dbReference type="ARBA" id="ARBA00023163"/>
    </source>
</evidence>
<dbReference type="Proteomes" id="UP001595792">
    <property type="component" value="Unassembled WGS sequence"/>
</dbReference>
<protein>
    <submittedName>
        <fullName evidence="4">AraC family transcriptional regulator</fullName>
    </submittedName>
</protein>
<dbReference type="SUPFAM" id="SSF46689">
    <property type="entry name" value="Homeodomain-like"/>
    <property type="match status" value="1"/>
</dbReference>
<feature type="domain" description="HTH araC/xylS-type" evidence="3">
    <location>
        <begin position="1"/>
        <end position="29"/>
    </location>
</feature>
<dbReference type="RefSeq" id="WP_378961101.1">
    <property type="nucleotide sequence ID" value="NZ_JBHRXC010000001.1"/>
</dbReference>
<dbReference type="InterPro" id="IPR018060">
    <property type="entry name" value="HTH_AraC"/>
</dbReference>
<comment type="caution">
    <text evidence="4">The sequence shown here is derived from an EMBL/GenBank/DDBJ whole genome shotgun (WGS) entry which is preliminary data.</text>
</comment>
<organism evidence="4 5">
    <name type="scientific">Pedobacter jamesrossensis</name>
    <dbReference type="NCBI Taxonomy" id="1908238"/>
    <lineage>
        <taxon>Bacteria</taxon>
        <taxon>Pseudomonadati</taxon>
        <taxon>Bacteroidota</taxon>
        <taxon>Sphingobacteriia</taxon>
        <taxon>Sphingobacteriales</taxon>
        <taxon>Sphingobacteriaceae</taxon>
        <taxon>Pedobacter</taxon>
    </lineage>
</organism>
<dbReference type="PROSITE" id="PS01124">
    <property type="entry name" value="HTH_ARAC_FAMILY_2"/>
    <property type="match status" value="1"/>
</dbReference>
<keyword evidence="1" id="KW-0805">Transcription regulation</keyword>
<keyword evidence="2" id="KW-0804">Transcription</keyword>
<accession>A0ABV8NL61</accession>
<dbReference type="InterPro" id="IPR009057">
    <property type="entry name" value="Homeodomain-like_sf"/>
</dbReference>
<evidence type="ECO:0000313" key="4">
    <source>
        <dbReference type="EMBL" id="MFC4197546.1"/>
    </source>
</evidence>
<proteinExistence type="predicted"/>
<sequence>MELGFEDLSHFSYAFKKHFGYAPAELSKK</sequence>
<dbReference type="Gene3D" id="1.10.10.60">
    <property type="entry name" value="Homeodomain-like"/>
    <property type="match status" value="1"/>
</dbReference>
<evidence type="ECO:0000313" key="5">
    <source>
        <dbReference type="Proteomes" id="UP001595792"/>
    </source>
</evidence>
<evidence type="ECO:0000256" key="1">
    <source>
        <dbReference type="ARBA" id="ARBA00023015"/>
    </source>
</evidence>
<evidence type="ECO:0000259" key="3">
    <source>
        <dbReference type="PROSITE" id="PS01124"/>
    </source>
</evidence>
<dbReference type="Pfam" id="PF00165">
    <property type="entry name" value="HTH_AraC"/>
    <property type="match status" value="1"/>
</dbReference>